<name>A0A316EAR2_9BACT</name>
<dbReference type="Proteomes" id="UP000245489">
    <property type="component" value="Unassembled WGS sequence"/>
</dbReference>
<organism evidence="1 2">
    <name type="scientific">Arcicella aurantiaca</name>
    <dbReference type="NCBI Taxonomy" id="591202"/>
    <lineage>
        <taxon>Bacteria</taxon>
        <taxon>Pseudomonadati</taxon>
        <taxon>Bacteroidota</taxon>
        <taxon>Cytophagia</taxon>
        <taxon>Cytophagales</taxon>
        <taxon>Flectobacillaceae</taxon>
        <taxon>Arcicella</taxon>
    </lineage>
</organism>
<sequence length="49" mass="5785">METKKKLSKEERERILKIVRQSATNYRETNSILDKILPEIPQSNSLINQ</sequence>
<dbReference type="EMBL" id="QGGO01000012">
    <property type="protein sequence ID" value="PWK26419.1"/>
    <property type="molecule type" value="Genomic_DNA"/>
</dbReference>
<protein>
    <submittedName>
        <fullName evidence="1">Uncharacterized protein</fullName>
    </submittedName>
</protein>
<dbReference type="AlphaFoldDB" id="A0A316EAR2"/>
<gene>
    <name evidence="1" type="ORF">LV89_02590</name>
</gene>
<proteinExistence type="predicted"/>
<comment type="caution">
    <text evidence="1">The sequence shown here is derived from an EMBL/GenBank/DDBJ whole genome shotgun (WGS) entry which is preliminary data.</text>
</comment>
<keyword evidence="2" id="KW-1185">Reference proteome</keyword>
<evidence type="ECO:0000313" key="2">
    <source>
        <dbReference type="Proteomes" id="UP000245489"/>
    </source>
</evidence>
<evidence type="ECO:0000313" key="1">
    <source>
        <dbReference type="EMBL" id="PWK26419.1"/>
    </source>
</evidence>
<accession>A0A316EAR2</accession>
<reference evidence="1 2" key="1">
    <citation type="submission" date="2018-05" db="EMBL/GenBank/DDBJ databases">
        <title>Genomic Encyclopedia of Archaeal and Bacterial Type Strains, Phase II (KMG-II): from individual species to whole genera.</title>
        <authorList>
            <person name="Goeker M."/>
        </authorList>
    </citation>
    <scope>NUCLEOTIDE SEQUENCE [LARGE SCALE GENOMIC DNA]</scope>
    <source>
        <strain evidence="1 2">DSM 22214</strain>
    </source>
</reference>